<dbReference type="AlphaFoldDB" id="A0A1U7JAI8"/>
<dbReference type="InterPro" id="IPR018790">
    <property type="entry name" value="DUF2358"/>
</dbReference>
<reference evidence="1 2" key="1">
    <citation type="submission" date="2016-11" db="EMBL/GenBank/DDBJ databases">
        <title>Draft Genome Sequences of Nine Cyanobacterial Strains from Diverse Habitats.</title>
        <authorList>
            <person name="Zhu T."/>
            <person name="Hou S."/>
            <person name="Lu X."/>
            <person name="Hess W.R."/>
        </authorList>
    </citation>
    <scope>NUCLEOTIDE SEQUENCE [LARGE SCALE GENOMIC DNA]</scope>
    <source>
        <strain evidence="1 2">NIES-30</strain>
    </source>
</reference>
<dbReference type="Gene3D" id="3.10.450.50">
    <property type="match status" value="1"/>
</dbReference>
<sequence>MDILEQIRLDYERFPYDQSYHLYAEDVYFKDPLNQFRGVDRYRRMISFISHWFKDVDLQLHGIDYSSPSQIDTRWTLSWIAPVPWQPRMRIPGRSELGLGDDGKVISHIDYWDCSRLSVLKQLFAWRA</sequence>
<dbReference type="PANTHER" id="PTHR34123">
    <property type="entry name" value="OS04G0578200 PROTEIN"/>
    <property type="match status" value="1"/>
</dbReference>
<dbReference type="EMBL" id="MRCG01000001">
    <property type="protein sequence ID" value="OKH50787.1"/>
    <property type="molecule type" value="Genomic_DNA"/>
</dbReference>
<comment type="caution">
    <text evidence="1">The sequence shown here is derived from an EMBL/GenBank/DDBJ whole genome shotgun (WGS) entry which is preliminary data.</text>
</comment>
<evidence type="ECO:0000313" key="2">
    <source>
        <dbReference type="Proteomes" id="UP000185557"/>
    </source>
</evidence>
<dbReference type="STRING" id="549789.NIES30_01470"/>
<dbReference type="Proteomes" id="UP000185557">
    <property type="component" value="Unassembled WGS sequence"/>
</dbReference>
<dbReference type="Pfam" id="PF10184">
    <property type="entry name" value="DUF2358"/>
    <property type="match status" value="1"/>
</dbReference>
<evidence type="ECO:0008006" key="3">
    <source>
        <dbReference type="Google" id="ProtNLM"/>
    </source>
</evidence>
<name>A0A1U7JAI8_9CYAN</name>
<keyword evidence="2" id="KW-1185">Reference proteome</keyword>
<gene>
    <name evidence="1" type="ORF">NIES30_01470</name>
</gene>
<dbReference type="RefSeq" id="WP_073606601.1">
    <property type="nucleotide sequence ID" value="NZ_MRCG01000001.1"/>
</dbReference>
<organism evidence="1 2">
    <name type="scientific">Phormidium tenue NIES-30</name>
    <dbReference type="NCBI Taxonomy" id="549789"/>
    <lineage>
        <taxon>Bacteria</taxon>
        <taxon>Bacillati</taxon>
        <taxon>Cyanobacteriota</taxon>
        <taxon>Cyanophyceae</taxon>
        <taxon>Oscillatoriophycideae</taxon>
        <taxon>Oscillatoriales</taxon>
        <taxon>Oscillatoriaceae</taxon>
        <taxon>Phormidium</taxon>
    </lineage>
</organism>
<accession>A0A1U7JAI8</accession>
<dbReference type="SUPFAM" id="SSF54427">
    <property type="entry name" value="NTF2-like"/>
    <property type="match status" value="1"/>
</dbReference>
<protein>
    <recommendedName>
        <fullName evidence="3">DUF2358 domain-containing protein</fullName>
    </recommendedName>
</protein>
<dbReference type="InterPro" id="IPR032710">
    <property type="entry name" value="NTF2-like_dom_sf"/>
</dbReference>
<proteinExistence type="predicted"/>
<dbReference type="PANTHER" id="PTHR34123:SF1">
    <property type="entry name" value="OS04G0578200 PROTEIN"/>
    <property type="match status" value="1"/>
</dbReference>
<evidence type="ECO:0000313" key="1">
    <source>
        <dbReference type="EMBL" id="OKH50787.1"/>
    </source>
</evidence>
<dbReference type="OrthoDB" id="1115105at2"/>